<dbReference type="GO" id="GO:0042575">
    <property type="term" value="C:DNA polymerase complex"/>
    <property type="evidence" value="ECO:0007669"/>
    <property type="project" value="UniProtKB-ARBA"/>
</dbReference>
<dbReference type="InterPro" id="IPR001584">
    <property type="entry name" value="Integrase_cat-core"/>
</dbReference>
<dbReference type="InterPro" id="IPR043128">
    <property type="entry name" value="Rev_trsase/Diguanyl_cyclase"/>
</dbReference>
<reference evidence="6 7" key="1">
    <citation type="journal article" date="2024" name="BMC Genomics">
        <title>De novo assembly and annotation of Popillia japonica's genome with initial clues to its potential as an invasive pest.</title>
        <authorList>
            <person name="Cucini C."/>
            <person name="Boschi S."/>
            <person name="Funari R."/>
            <person name="Cardaioli E."/>
            <person name="Iannotti N."/>
            <person name="Marturano G."/>
            <person name="Paoli F."/>
            <person name="Bruttini M."/>
            <person name="Carapelli A."/>
            <person name="Frati F."/>
            <person name="Nardi F."/>
        </authorList>
    </citation>
    <scope>NUCLEOTIDE SEQUENCE [LARGE SCALE GENOMIC DNA]</scope>
    <source>
        <strain evidence="6">DMR45628</strain>
    </source>
</reference>
<dbReference type="Gene3D" id="3.30.420.10">
    <property type="entry name" value="Ribonuclease H-like superfamily/Ribonuclease H"/>
    <property type="match status" value="2"/>
</dbReference>
<dbReference type="InterPro" id="IPR012337">
    <property type="entry name" value="RNaseH-like_sf"/>
</dbReference>
<dbReference type="Proteomes" id="UP001458880">
    <property type="component" value="Unassembled WGS sequence"/>
</dbReference>
<dbReference type="Pfam" id="PF17919">
    <property type="entry name" value="RT_RNaseH_2"/>
    <property type="match status" value="1"/>
</dbReference>
<evidence type="ECO:0000256" key="4">
    <source>
        <dbReference type="SAM" id="MobiDB-lite"/>
    </source>
</evidence>
<keyword evidence="6" id="KW-0548">Nucleotidyltransferase</keyword>
<evidence type="ECO:0000313" key="7">
    <source>
        <dbReference type="Proteomes" id="UP001458880"/>
    </source>
</evidence>
<keyword evidence="7" id="KW-1185">Reference proteome</keyword>
<protein>
    <recommendedName>
        <fullName evidence="1">RNA-directed DNA polymerase</fullName>
        <ecNumber evidence="1">2.7.7.49</ecNumber>
    </recommendedName>
</protein>
<dbReference type="EC" id="2.7.7.49" evidence="1"/>
<proteinExistence type="predicted"/>
<dbReference type="PANTHER" id="PTHR37984">
    <property type="entry name" value="PROTEIN CBG26694"/>
    <property type="match status" value="1"/>
</dbReference>
<keyword evidence="6" id="KW-0808">Transferase</keyword>
<dbReference type="EMBL" id="JASPKY010000138">
    <property type="protein sequence ID" value="KAK9731099.1"/>
    <property type="molecule type" value="Genomic_DNA"/>
</dbReference>
<organism evidence="6 7">
    <name type="scientific">Popillia japonica</name>
    <name type="common">Japanese beetle</name>
    <dbReference type="NCBI Taxonomy" id="7064"/>
    <lineage>
        <taxon>Eukaryota</taxon>
        <taxon>Metazoa</taxon>
        <taxon>Ecdysozoa</taxon>
        <taxon>Arthropoda</taxon>
        <taxon>Hexapoda</taxon>
        <taxon>Insecta</taxon>
        <taxon>Pterygota</taxon>
        <taxon>Neoptera</taxon>
        <taxon>Endopterygota</taxon>
        <taxon>Coleoptera</taxon>
        <taxon>Polyphaga</taxon>
        <taxon>Scarabaeiformia</taxon>
        <taxon>Scarabaeidae</taxon>
        <taxon>Rutelinae</taxon>
        <taxon>Popillia</taxon>
    </lineage>
</organism>
<keyword evidence="2" id="KW-0511">Multifunctional enzyme</keyword>
<dbReference type="FunFam" id="3.30.70.270:FF:000020">
    <property type="entry name" value="Transposon Tf2-6 polyprotein-like Protein"/>
    <property type="match status" value="1"/>
</dbReference>
<dbReference type="InterPro" id="IPR036397">
    <property type="entry name" value="RNaseH_sf"/>
</dbReference>
<dbReference type="InterPro" id="IPR041577">
    <property type="entry name" value="RT_RNaseH_2"/>
</dbReference>
<keyword evidence="6" id="KW-0695">RNA-directed DNA polymerase</keyword>
<gene>
    <name evidence="6" type="ORF">QE152_g13995</name>
</gene>
<dbReference type="GO" id="GO:0003676">
    <property type="term" value="F:nucleic acid binding"/>
    <property type="evidence" value="ECO:0007669"/>
    <property type="project" value="InterPro"/>
</dbReference>
<evidence type="ECO:0000256" key="1">
    <source>
        <dbReference type="ARBA" id="ARBA00012493"/>
    </source>
</evidence>
<dbReference type="PANTHER" id="PTHR37984:SF5">
    <property type="entry name" value="PROTEIN NYNRIN-LIKE"/>
    <property type="match status" value="1"/>
</dbReference>
<dbReference type="GO" id="GO:0003964">
    <property type="term" value="F:RNA-directed DNA polymerase activity"/>
    <property type="evidence" value="ECO:0007669"/>
    <property type="project" value="UniProtKB-KW"/>
</dbReference>
<dbReference type="AlphaFoldDB" id="A0AAW1L9K3"/>
<dbReference type="Gene3D" id="3.30.70.270">
    <property type="match status" value="1"/>
</dbReference>
<sequence>MPPHHRLFQINGWRNTMASNKQRFNLENEEDIAAIHKILFDDESDNQDELDVPDESDLEDEDQVETREENSDTEQSNEECNSEESDCENYLAYRRQRGKDIDFMSWRKLPFSARRKLGKQNLLVHLPGVIGIAKNAKTVSSSWYCFMNDSILDQIVVSSSWYCFMNDSILDQIVKYTNQYIEFISSEYARSRDARKTDLIEIKAFIGLLYLAGVYKSARLNLEDLWASNGDGIEIFRLTTSLSRFRFIMRCLSEKGIQPNPASVAAVNSYPVPANTRQVQSFLGLASYFRKFIKNFSIIAKPLYDLLKKNRVFKFGELEFKAMEDLKTMLVAAPVLAIYSHNAETELHCDASIHGYGAILLQRQADGKMHPVMYFSKRTTDCEMSKRTTDCEMRYHSYELECLAIVNAIKRFDIYLKGDKMIELITRSYWFPRMRNKIKEYIGNCLKCIAYSPVTGKKEGFLHPIEKGDVPFHTIHIDHVGPFEKTASSKKHILVVIDAFTKYTRLYACKSVDAKESLKHVESYFRCYSRPKRIISDRVPMLAKISPAPDRWDENLDLVEFNLNNTVNKSTGNTPSRLLFGADQKGKVIDSLREILENIEEGRRDLSREREIAAEKIEKTQEYNTKYYNRGRSDSRKYNIGDYVVITNTVSTPGVNKKLMPKFRGPYVISKCLGNDRYVVKDVDGFQLTNIPFEGIYDSSRIKLWTQDDPSTS</sequence>
<dbReference type="SUPFAM" id="SSF53098">
    <property type="entry name" value="Ribonuclease H-like"/>
    <property type="match status" value="1"/>
</dbReference>
<dbReference type="GO" id="GO:0015074">
    <property type="term" value="P:DNA integration"/>
    <property type="evidence" value="ECO:0007669"/>
    <property type="project" value="InterPro"/>
</dbReference>
<dbReference type="PROSITE" id="PS50994">
    <property type="entry name" value="INTEGRASE"/>
    <property type="match status" value="1"/>
</dbReference>
<feature type="coiled-coil region" evidence="3">
    <location>
        <begin position="589"/>
        <end position="616"/>
    </location>
</feature>
<dbReference type="InterPro" id="IPR050951">
    <property type="entry name" value="Retrovirus_Pol_polyprotein"/>
</dbReference>
<feature type="domain" description="Integrase catalytic" evidence="5">
    <location>
        <begin position="467"/>
        <end position="649"/>
    </location>
</feature>
<dbReference type="InterPro" id="IPR029526">
    <property type="entry name" value="PGBD"/>
</dbReference>
<feature type="region of interest" description="Disordered" evidence="4">
    <location>
        <begin position="43"/>
        <end position="84"/>
    </location>
</feature>
<feature type="compositionally biased region" description="Acidic residues" evidence="4">
    <location>
        <begin position="71"/>
        <end position="84"/>
    </location>
</feature>
<dbReference type="Gene3D" id="1.10.340.70">
    <property type="match status" value="1"/>
</dbReference>
<name>A0AAW1L9K3_POPJA</name>
<evidence type="ECO:0000259" key="5">
    <source>
        <dbReference type="PROSITE" id="PS50994"/>
    </source>
</evidence>
<comment type="caution">
    <text evidence="6">The sequence shown here is derived from an EMBL/GenBank/DDBJ whole genome shotgun (WGS) entry which is preliminary data.</text>
</comment>
<evidence type="ECO:0000313" key="6">
    <source>
        <dbReference type="EMBL" id="KAK9731099.1"/>
    </source>
</evidence>
<keyword evidence="3" id="KW-0175">Coiled coil</keyword>
<feature type="compositionally biased region" description="Acidic residues" evidence="4">
    <location>
        <begin position="43"/>
        <end position="63"/>
    </location>
</feature>
<dbReference type="InterPro" id="IPR043502">
    <property type="entry name" value="DNA/RNA_pol_sf"/>
</dbReference>
<evidence type="ECO:0000256" key="3">
    <source>
        <dbReference type="SAM" id="Coils"/>
    </source>
</evidence>
<dbReference type="Pfam" id="PF13843">
    <property type="entry name" value="DDE_Tnp_1_7"/>
    <property type="match status" value="1"/>
</dbReference>
<accession>A0AAW1L9K3</accession>
<dbReference type="SUPFAM" id="SSF56672">
    <property type="entry name" value="DNA/RNA polymerases"/>
    <property type="match status" value="1"/>
</dbReference>
<evidence type="ECO:0000256" key="2">
    <source>
        <dbReference type="ARBA" id="ARBA00023268"/>
    </source>
</evidence>